<dbReference type="GO" id="GO:0080188">
    <property type="term" value="P:gene silencing by siRNA-directed DNA methylation"/>
    <property type="evidence" value="ECO:0007669"/>
    <property type="project" value="InterPro"/>
</dbReference>
<keyword evidence="3" id="KW-1185">Reference proteome</keyword>
<dbReference type="AlphaFoldDB" id="A0A9N7MY44"/>
<protein>
    <submittedName>
        <fullName evidence="2">Factor of DNA methylation 1</fullName>
    </submittedName>
</protein>
<name>A0A9N7MY44_STRHE</name>
<reference evidence="2" key="1">
    <citation type="submission" date="2019-12" db="EMBL/GenBank/DDBJ databases">
        <authorList>
            <person name="Scholes J."/>
        </authorList>
    </citation>
    <scope>NUCLEOTIDE SEQUENCE</scope>
</reference>
<evidence type="ECO:0000259" key="1">
    <source>
        <dbReference type="Pfam" id="PF03469"/>
    </source>
</evidence>
<dbReference type="InterPro" id="IPR045177">
    <property type="entry name" value="FDM1-5/IDN2"/>
</dbReference>
<dbReference type="EMBL" id="CACSLK010013607">
    <property type="protein sequence ID" value="CAA0815844.1"/>
    <property type="molecule type" value="Genomic_DNA"/>
</dbReference>
<gene>
    <name evidence="2" type="ORF">SHERM_15730</name>
</gene>
<dbReference type="PANTHER" id="PTHR21596:SF3">
    <property type="entry name" value="FACTOR OF DNA METHYLATION 1-RELATED"/>
    <property type="match status" value="1"/>
</dbReference>
<comment type="caution">
    <text evidence="2">The sequence shown here is derived from an EMBL/GenBank/DDBJ whole genome shotgun (WGS) entry which is preliminary data.</text>
</comment>
<dbReference type="OrthoDB" id="910415at2759"/>
<organism evidence="2 3">
    <name type="scientific">Striga hermonthica</name>
    <name type="common">Purple witchweed</name>
    <name type="synonym">Buchnera hermonthica</name>
    <dbReference type="NCBI Taxonomy" id="68872"/>
    <lineage>
        <taxon>Eukaryota</taxon>
        <taxon>Viridiplantae</taxon>
        <taxon>Streptophyta</taxon>
        <taxon>Embryophyta</taxon>
        <taxon>Tracheophyta</taxon>
        <taxon>Spermatophyta</taxon>
        <taxon>Magnoliopsida</taxon>
        <taxon>eudicotyledons</taxon>
        <taxon>Gunneridae</taxon>
        <taxon>Pentapetalae</taxon>
        <taxon>asterids</taxon>
        <taxon>lamiids</taxon>
        <taxon>Lamiales</taxon>
        <taxon>Orobanchaceae</taxon>
        <taxon>Buchnereae</taxon>
        <taxon>Striga</taxon>
    </lineage>
</organism>
<feature type="domain" description="Factor of DNA methylation 1-5/IDN2" evidence="1">
    <location>
        <begin position="94"/>
        <end position="207"/>
    </location>
</feature>
<sequence>MAATNFPDNDKPKGIESLELICENKLVATFGDVRDELELLHEKALLDADVVKLGLDSRSKSIYYELKVAHGANRKLNNQLPSNEELQAARKVLIEHVERDFWLERLRSRLFKMCSIWQEKVENVEWRQIRVVKDKDEKHAKREIKEDDDELWELREEWGEKIYEVVTTALMEMEEYSPGGRYVVPELWNFKEKRMASLMEVIDYIYEIKILKR</sequence>
<dbReference type="PANTHER" id="PTHR21596">
    <property type="entry name" value="RIBONUCLEASE P SUBUNIT P38"/>
    <property type="match status" value="1"/>
</dbReference>
<dbReference type="InterPro" id="IPR005379">
    <property type="entry name" value="FDM1-5/IDN2_XH"/>
</dbReference>
<dbReference type="Proteomes" id="UP001153555">
    <property type="component" value="Unassembled WGS sequence"/>
</dbReference>
<evidence type="ECO:0000313" key="3">
    <source>
        <dbReference type="Proteomes" id="UP001153555"/>
    </source>
</evidence>
<evidence type="ECO:0000313" key="2">
    <source>
        <dbReference type="EMBL" id="CAA0815844.1"/>
    </source>
</evidence>
<proteinExistence type="predicted"/>
<accession>A0A9N7MY44</accession>
<dbReference type="Pfam" id="PF03469">
    <property type="entry name" value="XH"/>
    <property type="match status" value="1"/>
</dbReference>